<comment type="caution">
    <text evidence="3">The sequence shown here is derived from an EMBL/GenBank/DDBJ whole genome shotgun (WGS) entry which is preliminary data.</text>
</comment>
<sequence>MGAACLGIWQRVYVYYRDTTIEDLRQMLKDYCSPETLKNIRRRYENTINRWKRKFKVAQDEVNLIEDSLKKNVLRIKALEEEKVVLSDKSERLERENESYNVRAVREERTAHKKTVDTYQAEVASLKKHLTEKDDKLLHVQKRISKQQSDYEATHESMREHEAKLHNQDARIQELEKMNREMKRDHETESFQLRQEAALFASVKSNMFNLAGSEDPTSRMDGTAFVASLGQDGVNLSKLGVDPHQLQTSLAWARDMVGRGSSALNPTTGIHVQRSHIPSGDLYNSGITTLRPTTPTEVMAAVESDSSSPSSVFATPPPPYHRISLLFSPNAFDSLDNAMDTTDDPPISIAAAVKPDTTFDLSSLSAALPSILEPSASSEMSFQRSLSPSGSSVEAPSYARVPSPSPQVFARKGRSGARAVRKEARRYAEKFNTLVRTRQWQPRPV</sequence>
<dbReference type="Proteomes" id="UP000801428">
    <property type="component" value="Unassembled WGS sequence"/>
</dbReference>
<feature type="coiled-coil region" evidence="1">
    <location>
        <begin position="158"/>
        <end position="185"/>
    </location>
</feature>
<evidence type="ECO:0000256" key="1">
    <source>
        <dbReference type="SAM" id="Coils"/>
    </source>
</evidence>
<evidence type="ECO:0000313" key="3">
    <source>
        <dbReference type="EMBL" id="KAF2997685.1"/>
    </source>
</evidence>
<name>A0A9P4T8Z4_CURKU</name>
<feature type="coiled-coil region" evidence="1">
    <location>
        <begin position="41"/>
        <end position="110"/>
    </location>
</feature>
<proteinExistence type="predicted"/>
<accession>A0A9P4T8Z4</accession>
<evidence type="ECO:0000256" key="2">
    <source>
        <dbReference type="SAM" id="MobiDB-lite"/>
    </source>
</evidence>
<feature type="region of interest" description="Disordered" evidence="2">
    <location>
        <begin position="382"/>
        <end position="421"/>
    </location>
</feature>
<evidence type="ECO:0000313" key="4">
    <source>
        <dbReference type="Proteomes" id="UP000801428"/>
    </source>
</evidence>
<dbReference type="OrthoDB" id="10665401at2759"/>
<feature type="compositionally biased region" description="Polar residues" evidence="2">
    <location>
        <begin position="382"/>
        <end position="394"/>
    </location>
</feature>
<dbReference type="EMBL" id="SWKU01000022">
    <property type="protein sequence ID" value="KAF2997685.1"/>
    <property type="molecule type" value="Genomic_DNA"/>
</dbReference>
<gene>
    <name evidence="3" type="ORF">E8E13_006257</name>
</gene>
<keyword evidence="1" id="KW-0175">Coiled coil</keyword>
<organism evidence="3 4">
    <name type="scientific">Curvularia kusanoi</name>
    <name type="common">Cochliobolus kusanoi</name>
    <dbReference type="NCBI Taxonomy" id="90978"/>
    <lineage>
        <taxon>Eukaryota</taxon>
        <taxon>Fungi</taxon>
        <taxon>Dikarya</taxon>
        <taxon>Ascomycota</taxon>
        <taxon>Pezizomycotina</taxon>
        <taxon>Dothideomycetes</taxon>
        <taxon>Pleosporomycetidae</taxon>
        <taxon>Pleosporales</taxon>
        <taxon>Pleosporineae</taxon>
        <taxon>Pleosporaceae</taxon>
        <taxon>Curvularia</taxon>
    </lineage>
</organism>
<protein>
    <submittedName>
        <fullName evidence="3">Uncharacterized protein</fullName>
    </submittedName>
</protein>
<reference evidence="3" key="1">
    <citation type="submission" date="2019-04" db="EMBL/GenBank/DDBJ databases">
        <title>Sequencing of skin fungus with MAO and IRED activity.</title>
        <authorList>
            <person name="Marsaioli A.J."/>
            <person name="Bonatto J.M.C."/>
            <person name="Reis Junior O."/>
        </authorList>
    </citation>
    <scope>NUCLEOTIDE SEQUENCE</scope>
    <source>
        <strain evidence="3">30M1</strain>
    </source>
</reference>
<keyword evidence="4" id="KW-1185">Reference proteome</keyword>
<dbReference type="AlphaFoldDB" id="A0A9P4T8Z4"/>